<dbReference type="AlphaFoldDB" id="A0A8I2KQ17"/>
<dbReference type="PANTHER" id="PTHR45527:SF14">
    <property type="entry name" value="PLIPASTATIN SYNTHASE SUBUNIT B"/>
    <property type="match status" value="1"/>
</dbReference>
<dbReference type="Proteomes" id="UP000646877">
    <property type="component" value="Unassembled WGS sequence"/>
</dbReference>
<feature type="non-terminal residue" evidence="2">
    <location>
        <position position="106"/>
    </location>
</feature>
<feature type="domain" description="AMP-dependent synthetase/ligase" evidence="1">
    <location>
        <begin position="35"/>
        <end position="106"/>
    </location>
</feature>
<proteinExistence type="predicted"/>
<dbReference type="GO" id="GO:0005829">
    <property type="term" value="C:cytosol"/>
    <property type="evidence" value="ECO:0007669"/>
    <property type="project" value="TreeGrafter"/>
</dbReference>
<comment type="caution">
    <text evidence="2">The sequence shown here is derived from an EMBL/GenBank/DDBJ whole genome shotgun (WGS) entry which is preliminary data.</text>
</comment>
<evidence type="ECO:0000313" key="3">
    <source>
        <dbReference type="Proteomes" id="UP000646877"/>
    </source>
</evidence>
<protein>
    <submittedName>
        <fullName evidence="2">AMP-binding protein</fullName>
    </submittedName>
</protein>
<gene>
    <name evidence="2" type="ORF">F9Y85_24980</name>
</gene>
<evidence type="ECO:0000313" key="2">
    <source>
        <dbReference type="EMBL" id="NLR24486.1"/>
    </source>
</evidence>
<dbReference type="InterPro" id="IPR042099">
    <property type="entry name" value="ANL_N_sf"/>
</dbReference>
<accession>A0A8I2KQ17</accession>
<dbReference type="GO" id="GO:0044550">
    <property type="term" value="P:secondary metabolite biosynthetic process"/>
    <property type="evidence" value="ECO:0007669"/>
    <property type="project" value="TreeGrafter"/>
</dbReference>
<dbReference type="Pfam" id="PF00501">
    <property type="entry name" value="AMP-binding"/>
    <property type="match status" value="1"/>
</dbReference>
<dbReference type="InterPro" id="IPR000873">
    <property type="entry name" value="AMP-dep_synth/lig_dom"/>
</dbReference>
<dbReference type="GO" id="GO:0031177">
    <property type="term" value="F:phosphopantetheine binding"/>
    <property type="evidence" value="ECO:0007669"/>
    <property type="project" value="TreeGrafter"/>
</dbReference>
<reference evidence="2" key="1">
    <citation type="submission" date="2019-10" db="EMBL/GenBank/DDBJ databases">
        <authorList>
            <person name="Paulsen S."/>
        </authorList>
    </citation>
    <scope>NUCLEOTIDE SEQUENCE</scope>
    <source>
        <strain evidence="2">LMG 19692</strain>
    </source>
</reference>
<evidence type="ECO:0000259" key="1">
    <source>
        <dbReference type="Pfam" id="PF00501"/>
    </source>
</evidence>
<feature type="non-terminal residue" evidence="2">
    <location>
        <position position="1"/>
    </location>
</feature>
<dbReference type="EMBL" id="WEIA01000102">
    <property type="protein sequence ID" value="NLR24486.1"/>
    <property type="molecule type" value="Genomic_DNA"/>
</dbReference>
<dbReference type="GO" id="GO:0043041">
    <property type="term" value="P:amino acid activation for nonribosomal peptide biosynthetic process"/>
    <property type="evidence" value="ECO:0007669"/>
    <property type="project" value="TreeGrafter"/>
</dbReference>
<name>A0A8I2KQ17_9GAMM</name>
<organism evidence="2 3">
    <name type="scientific">Pseudoalteromonas maricaloris</name>
    <dbReference type="NCBI Taxonomy" id="184924"/>
    <lineage>
        <taxon>Bacteria</taxon>
        <taxon>Pseudomonadati</taxon>
        <taxon>Pseudomonadota</taxon>
        <taxon>Gammaproteobacteria</taxon>
        <taxon>Alteromonadales</taxon>
        <taxon>Pseudoalteromonadaceae</taxon>
        <taxon>Pseudoalteromonas</taxon>
    </lineage>
</organism>
<dbReference type="PANTHER" id="PTHR45527">
    <property type="entry name" value="NONRIBOSOMAL PEPTIDE SYNTHETASE"/>
    <property type="match status" value="1"/>
</dbReference>
<dbReference type="SUPFAM" id="SSF56801">
    <property type="entry name" value="Acetyl-CoA synthetase-like"/>
    <property type="match status" value="1"/>
</dbReference>
<sequence>FSHELATAQEREQLLGRWNNTEAEVPLEYCLHELFAEQADRFSKKTALVCDGISLSYGELNRRANQLAHYLKAQGVKAQTLVGLCVERSVDMVVGILGILKAGGAY</sequence>
<dbReference type="Gene3D" id="3.40.50.12780">
    <property type="entry name" value="N-terminal domain of ligase-like"/>
    <property type="match status" value="1"/>
</dbReference>